<dbReference type="HOGENOM" id="CLU_984836_0_0_1"/>
<evidence type="ECO:0000313" key="2">
    <source>
        <dbReference type="Proteomes" id="UP000001514"/>
    </source>
</evidence>
<dbReference type="Proteomes" id="UP000001514">
    <property type="component" value="Unassembled WGS sequence"/>
</dbReference>
<name>D8RYW0_SELML</name>
<gene>
    <name evidence="1" type="ORF">SELMODRAFT_416309</name>
</gene>
<accession>D8RYW0</accession>
<dbReference type="PANTHER" id="PTHR11362">
    <property type="entry name" value="PHOSPHATIDYLETHANOLAMINE-BINDING PROTEIN"/>
    <property type="match status" value="1"/>
</dbReference>
<dbReference type="EMBL" id="GL377595">
    <property type="protein sequence ID" value="EFJ22501.1"/>
    <property type="molecule type" value="Genomic_DNA"/>
</dbReference>
<evidence type="ECO:0000313" key="1">
    <source>
        <dbReference type="EMBL" id="EFJ22501.1"/>
    </source>
</evidence>
<proteinExistence type="predicted"/>
<reference evidence="1 2" key="1">
    <citation type="journal article" date="2011" name="Science">
        <title>The Selaginella genome identifies genetic changes associated with the evolution of vascular plants.</title>
        <authorList>
            <person name="Banks J.A."/>
            <person name="Nishiyama T."/>
            <person name="Hasebe M."/>
            <person name="Bowman J.L."/>
            <person name="Gribskov M."/>
            <person name="dePamphilis C."/>
            <person name="Albert V.A."/>
            <person name="Aono N."/>
            <person name="Aoyama T."/>
            <person name="Ambrose B.A."/>
            <person name="Ashton N.W."/>
            <person name="Axtell M.J."/>
            <person name="Barker E."/>
            <person name="Barker M.S."/>
            <person name="Bennetzen J.L."/>
            <person name="Bonawitz N.D."/>
            <person name="Chapple C."/>
            <person name="Cheng C."/>
            <person name="Correa L.G."/>
            <person name="Dacre M."/>
            <person name="DeBarry J."/>
            <person name="Dreyer I."/>
            <person name="Elias M."/>
            <person name="Engstrom E.M."/>
            <person name="Estelle M."/>
            <person name="Feng L."/>
            <person name="Finet C."/>
            <person name="Floyd S.K."/>
            <person name="Frommer W.B."/>
            <person name="Fujita T."/>
            <person name="Gramzow L."/>
            <person name="Gutensohn M."/>
            <person name="Harholt J."/>
            <person name="Hattori M."/>
            <person name="Heyl A."/>
            <person name="Hirai T."/>
            <person name="Hiwatashi Y."/>
            <person name="Ishikawa M."/>
            <person name="Iwata M."/>
            <person name="Karol K.G."/>
            <person name="Koehler B."/>
            <person name="Kolukisaoglu U."/>
            <person name="Kubo M."/>
            <person name="Kurata T."/>
            <person name="Lalonde S."/>
            <person name="Li K."/>
            <person name="Li Y."/>
            <person name="Litt A."/>
            <person name="Lyons E."/>
            <person name="Manning G."/>
            <person name="Maruyama T."/>
            <person name="Michael T.P."/>
            <person name="Mikami K."/>
            <person name="Miyazaki S."/>
            <person name="Morinaga S."/>
            <person name="Murata T."/>
            <person name="Mueller-Roeber B."/>
            <person name="Nelson D.R."/>
            <person name="Obara M."/>
            <person name="Oguri Y."/>
            <person name="Olmstead R.G."/>
            <person name="Onodera N."/>
            <person name="Petersen B.L."/>
            <person name="Pils B."/>
            <person name="Prigge M."/>
            <person name="Rensing S.A."/>
            <person name="Riano-Pachon D.M."/>
            <person name="Roberts A.W."/>
            <person name="Sato Y."/>
            <person name="Scheller H.V."/>
            <person name="Schulz B."/>
            <person name="Schulz C."/>
            <person name="Shakirov E.V."/>
            <person name="Shibagaki N."/>
            <person name="Shinohara N."/>
            <person name="Shippen D.E."/>
            <person name="Soerensen I."/>
            <person name="Sotooka R."/>
            <person name="Sugimoto N."/>
            <person name="Sugita M."/>
            <person name="Sumikawa N."/>
            <person name="Tanurdzic M."/>
            <person name="Theissen G."/>
            <person name="Ulvskov P."/>
            <person name="Wakazuki S."/>
            <person name="Weng J.K."/>
            <person name="Willats W.W."/>
            <person name="Wipf D."/>
            <person name="Wolf P.G."/>
            <person name="Yang L."/>
            <person name="Zimmer A.D."/>
            <person name="Zhu Q."/>
            <person name="Mitros T."/>
            <person name="Hellsten U."/>
            <person name="Loque D."/>
            <person name="Otillar R."/>
            <person name="Salamov A."/>
            <person name="Schmutz J."/>
            <person name="Shapiro H."/>
            <person name="Lindquist E."/>
            <person name="Lucas S."/>
            <person name="Rokhsar D."/>
            <person name="Grigoriev I.V."/>
        </authorList>
    </citation>
    <scope>NUCLEOTIDE SEQUENCE [LARGE SCALE GENOMIC DNA]</scope>
</reference>
<dbReference type="SUPFAM" id="SSF49777">
    <property type="entry name" value="PEBP-like"/>
    <property type="match status" value="1"/>
</dbReference>
<dbReference type="CDD" id="cd00866">
    <property type="entry name" value="PEBP_euk"/>
    <property type="match status" value="1"/>
</dbReference>
<sequence>MRLHLTQIEALCITPLIPCVIAASQFDVRFAIVSSYKIIVNLYTVWKITKNNQAKDCLVRAHIRPITCLERHIQQRQIKGVLVPGTQEFGLARLQAAVLVPEVVLRSPPATPACGSSTCGIDHRATFSRLLASTPPRSPSPGSLAVEKSISIAVSYTGKDTFADGTLLTCPQTAIHPNVMVPGHVDPAQLYSIMMIDRRASRLMFTLADQFTYVHYWIANIPGSKVDAGTILEEYMRPAPHDFMQHKYEFILYKQQGQINTPLADRFVKDWEAVASAYNLAAQ</sequence>
<dbReference type="InterPro" id="IPR035810">
    <property type="entry name" value="PEBP_euk"/>
</dbReference>
<protein>
    <submittedName>
        <fullName evidence="1">Uncharacterized protein</fullName>
    </submittedName>
</protein>
<keyword evidence="2" id="KW-1185">Reference proteome</keyword>
<dbReference type="InParanoid" id="D8RYW0"/>
<dbReference type="Gene3D" id="3.90.280.10">
    <property type="entry name" value="PEBP-like"/>
    <property type="match status" value="1"/>
</dbReference>
<dbReference type="Gramene" id="EFJ22501">
    <property type="protein sequence ID" value="EFJ22501"/>
    <property type="gene ID" value="SELMODRAFT_416309"/>
</dbReference>
<dbReference type="KEGG" id="smo:SELMODRAFT_416309"/>
<dbReference type="STRING" id="88036.D8RYW0"/>
<dbReference type="InterPro" id="IPR036610">
    <property type="entry name" value="PEBP-like_sf"/>
</dbReference>
<organism evidence="2">
    <name type="scientific">Selaginella moellendorffii</name>
    <name type="common">Spikemoss</name>
    <dbReference type="NCBI Taxonomy" id="88036"/>
    <lineage>
        <taxon>Eukaryota</taxon>
        <taxon>Viridiplantae</taxon>
        <taxon>Streptophyta</taxon>
        <taxon>Embryophyta</taxon>
        <taxon>Tracheophyta</taxon>
        <taxon>Lycopodiopsida</taxon>
        <taxon>Selaginellales</taxon>
        <taxon>Selaginellaceae</taxon>
        <taxon>Selaginella</taxon>
    </lineage>
</organism>
<dbReference type="AlphaFoldDB" id="D8RYW0"/>
<dbReference type="PANTHER" id="PTHR11362:SF82">
    <property type="entry name" value="PHOSPHATIDYLETHANOLAMINE-BINDING PROTEIN 4"/>
    <property type="match status" value="1"/>
</dbReference>